<dbReference type="Gene3D" id="3.55.50.30">
    <property type="match status" value="1"/>
</dbReference>
<keyword evidence="5" id="KW-1185">Reference proteome</keyword>
<dbReference type="AlphaFoldDB" id="D9QKT6"/>
<keyword evidence="2" id="KW-0812">Transmembrane</keyword>
<evidence type="ECO:0000313" key="4">
    <source>
        <dbReference type="EMBL" id="ADL01750.1"/>
    </source>
</evidence>
<feature type="chain" id="PRO_5003126723" evidence="3">
    <location>
        <begin position="24"/>
        <end position="236"/>
    </location>
</feature>
<accession>D9QKT6</accession>
<evidence type="ECO:0000313" key="5">
    <source>
        <dbReference type="Proteomes" id="UP000002696"/>
    </source>
</evidence>
<gene>
    <name evidence="4" type="ordered locus">Bresu_2441</name>
</gene>
<feature type="region of interest" description="Disordered" evidence="1">
    <location>
        <begin position="209"/>
        <end position="236"/>
    </location>
</feature>
<dbReference type="HOGENOM" id="CLU_1173663_0_0_5"/>
<protein>
    <submittedName>
        <fullName evidence="4">Uncharacterized protein</fullName>
    </submittedName>
</protein>
<dbReference type="PROSITE" id="PS51257">
    <property type="entry name" value="PROKAR_LIPOPROTEIN"/>
    <property type="match status" value="1"/>
</dbReference>
<sequence>MLRRTLAATAFGLACLAGTSTYAAPVMPAPISSAAEPVQFYVFRFTDTPVAEAAQDVIGSALGYDLTVDPAAEGVVTFSADGLYSGPALLQDFGSALLDQDIALIQTGPGAYAIVPRANVPMLMARGGVLMTLPSPAAPVAPARVVAEPVPAAVYGRDRWWDGALGALLLFAAGAVAGGAALFGGQTVYRHAETRARLASPLLRLTDQRSAPTPRLEAGEGDPDLVIPRFETRADR</sequence>
<dbReference type="Proteomes" id="UP000002696">
    <property type="component" value="Chromosome"/>
</dbReference>
<dbReference type="RefSeq" id="WP_013269851.1">
    <property type="nucleotide sequence ID" value="NC_014375.1"/>
</dbReference>
<dbReference type="KEGG" id="bsb:Bresu_2441"/>
<dbReference type="BioCyc" id="BSUB633149:G1GM8-2443-MONOMER"/>
<feature type="signal peptide" evidence="3">
    <location>
        <begin position="1"/>
        <end position="23"/>
    </location>
</feature>
<dbReference type="OrthoDB" id="7204667at2"/>
<keyword evidence="3" id="KW-0732">Signal</keyword>
<feature type="transmembrane region" description="Helical" evidence="2">
    <location>
        <begin position="164"/>
        <end position="185"/>
    </location>
</feature>
<organism evidence="4 5">
    <name type="scientific">Brevundimonas subvibrioides (strain ATCC 15264 / DSM 4735 / LMG 14903 / NBRC 16000 / CB 81)</name>
    <name type="common">Caulobacter subvibrioides</name>
    <dbReference type="NCBI Taxonomy" id="633149"/>
    <lineage>
        <taxon>Bacteria</taxon>
        <taxon>Pseudomonadati</taxon>
        <taxon>Pseudomonadota</taxon>
        <taxon>Alphaproteobacteria</taxon>
        <taxon>Caulobacterales</taxon>
        <taxon>Caulobacteraceae</taxon>
        <taxon>Brevundimonas</taxon>
    </lineage>
</organism>
<evidence type="ECO:0000256" key="3">
    <source>
        <dbReference type="SAM" id="SignalP"/>
    </source>
</evidence>
<keyword evidence="2" id="KW-0472">Membrane</keyword>
<dbReference type="EMBL" id="CP002102">
    <property type="protein sequence ID" value="ADL01750.1"/>
    <property type="molecule type" value="Genomic_DNA"/>
</dbReference>
<evidence type="ECO:0000256" key="1">
    <source>
        <dbReference type="SAM" id="MobiDB-lite"/>
    </source>
</evidence>
<dbReference type="InParanoid" id="D9QKT6"/>
<proteinExistence type="predicted"/>
<keyword evidence="2" id="KW-1133">Transmembrane helix</keyword>
<name>D9QKT6_BRESC</name>
<reference evidence="5" key="1">
    <citation type="journal article" date="2011" name="J. Bacteriol.">
        <title>Genome sequences of eight morphologically diverse alphaproteobacteria.</title>
        <authorList>
            <consortium name="US DOE Joint Genome Institute"/>
            <person name="Brown P.J."/>
            <person name="Kysela D.T."/>
            <person name="Buechlein A."/>
            <person name="Hemmerich C."/>
            <person name="Brun Y.V."/>
        </authorList>
    </citation>
    <scope>NUCLEOTIDE SEQUENCE [LARGE SCALE GENOMIC DNA]</scope>
    <source>
        <strain evidence="5">ATCC 15264 / DSM 4735 / LMG 14903 / NBRC 16000 / CB 81</strain>
    </source>
</reference>
<evidence type="ECO:0000256" key="2">
    <source>
        <dbReference type="SAM" id="Phobius"/>
    </source>
</evidence>